<name>A0A653ZSG1_SPHMU</name>
<gene>
    <name evidence="1" type="ORF">SPHINGO8BC_140281</name>
</gene>
<evidence type="ECO:0000313" key="1">
    <source>
        <dbReference type="EMBL" id="VXC57301.1"/>
    </source>
</evidence>
<dbReference type="AlphaFoldDB" id="A0A653ZSG1"/>
<proteinExistence type="predicted"/>
<accession>A0A653ZSG1</accession>
<reference evidence="1 2" key="1">
    <citation type="submission" date="2019-10" db="EMBL/GenBank/DDBJ databases">
        <authorList>
            <person name="Karimi E."/>
        </authorList>
    </citation>
    <scope>NUCLEOTIDE SEQUENCE [LARGE SCALE GENOMIC DNA]</scope>
    <source>
        <strain evidence="1">Sphingobacterium sp. 8BC</strain>
    </source>
</reference>
<dbReference type="EMBL" id="CABWMV010000006">
    <property type="protein sequence ID" value="VXC57301.1"/>
    <property type="molecule type" value="Genomic_DNA"/>
</dbReference>
<organism evidence="1 2">
    <name type="scientific">Sphingobacterium multivorum</name>
    <dbReference type="NCBI Taxonomy" id="28454"/>
    <lineage>
        <taxon>Bacteria</taxon>
        <taxon>Pseudomonadati</taxon>
        <taxon>Bacteroidota</taxon>
        <taxon>Sphingobacteriia</taxon>
        <taxon>Sphingobacteriales</taxon>
        <taxon>Sphingobacteriaceae</taxon>
        <taxon>Sphingobacterium</taxon>
    </lineage>
</organism>
<dbReference type="Proteomes" id="UP000432350">
    <property type="component" value="Unassembled WGS sequence"/>
</dbReference>
<sequence>MRDNSQKTKVTAEKLKKVMKGDKTEMSNEDATRMLLFLKRLARIAVKKYLER</sequence>
<evidence type="ECO:0000313" key="2">
    <source>
        <dbReference type="Proteomes" id="UP000432350"/>
    </source>
</evidence>
<protein>
    <submittedName>
        <fullName evidence="1">Uncharacterized protein</fullName>
    </submittedName>
</protein>